<dbReference type="GO" id="GO:0000162">
    <property type="term" value="P:L-tryptophan biosynthetic process"/>
    <property type="evidence" value="ECO:0007669"/>
    <property type="project" value="TreeGrafter"/>
</dbReference>
<dbReference type="EMBL" id="VFPU01000001">
    <property type="protein sequence ID" value="TQM97073.1"/>
    <property type="molecule type" value="Genomic_DNA"/>
</dbReference>
<dbReference type="Pfam" id="PF00977">
    <property type="entry name" value="His_biosynth"/>
    <property type="match status" value="1"/>
</dbReference>
<name>A0A543KPR4_9MICO</name>
<evidence type="ECO:0000313" key="7">
    <source>
        <dbReference type="Proteomes" id="UP000315133"/>
    </source>
</evidence>
<keyword evidence="7" id="KW-1185">Reference proteome</keyword>
<dbReference type="Gene3D" id="3.20.20.70">
    <property type="entry name" value="Aldolase class I"/>
    <property type="match status" value="1"/>
</dbReference>
<keyword evidence="6" id="KW-0413">Isomerase</keyword>
<keyword evidence="2 5" id="KW-0028">Amino-acid biosynthesis</keyword>
<gene>
    <name evidence="6" type="ORF">FB476_1972</name>
</gene>
<dbReference type="PANTHER" id="PTHR43090">
    <property type="entry name" value="1-(5-PHOSPHORIBOSYL)-5-[(5-PHOSPHORIBOSYLAMINO)METHYLIDENEAMINO] IMIDAZOLE-4-CARBOXAMIDE ISOMERASE"/>
    <property type="match status" value="1"/>
</dbReference>
<organism evidence="6 7">
    <name type="scientific">Ornithinimicrobium humiphilum</name>
    <dbReference type="NCBI Taxonomy" id="125288"/>
    <lineage>
        <taxon>Bacteria</taxon>
        <taxon>Bacillati</taxon>
        <taxon>Actinomycetota</taxon>
        <taxon>Actinomycetes</taxon>
        <taxon>Micrococcales</taxon>
        <taxon>Ornithinimicrobiaceae</taxon>
        <taxon>Ornithinimicrobium</taxon>
    </lineage>
</organism>
<evidence type="ECO:0000256" key="1">
    <source>
        <dbReference type="ARBA" id="ARBA00009667"/>
    </source>
</evidence>
<dbReference type="GO" id="GO:0000105">
    <property type="term" value="P:L-histidine biosynthetic process"/>
    <property type="evidence" value="ECO:0007669"/>
    <property type="project" value="UniProtKB-KW"/>
</dbReference>
<dbReference type="GO" id="GO:0005737">
    <property type="term" value="C:cytoplasm"/>
    <property type="evidence" value="ECO:0007669"/>
    <property type="project" value="TreeGrafter"/>
</dbReference>
<evidence type="ECO:0000313" key="6">
    <source>
        <dbReference type="EMBL" id="TQM97073.1"/>
    </source>
</evidence>
<dbReference type="PANTHER" id="PTHR43090:SF2">
    <property type="entry name" value="1-(5-PHOSPHORIBOSYL)-5-[(5-PHOSPHORIBOSYLAMINO)METHYLIDENEAMINO] IMIDAZOLE-4-CARBOXAMIDE ISOMERASE"/>
    <property type="match status" value="1"/>
</dbReference>
<evidence type="ECO:0000256" key="5">
    <source>
        <dbReference type="RuleBase" id="RU003657"/>
    </source>
</evidence>
<sequence>MSGTFELLPAVDVAGRRAVQVVDGTDDDPLTVARRWVEQGATWVHLVDLDRAYRRGADLPFLADLVARLEVPVQLSGGLDSPAAVAEALGSGARRINLAATALRDLTWVAELVGEHGDRIAVGVDVAGDRVVARGSGEEIGPLDVVLDDLAEALAGTTPGAFVVADASRDGRLAGADRDLFATAAARLPGPVVASGGVAGLDDLLVLRDAGVSGAVLGAALHSGRFTLPDALEALR</sequence>
<dbReference type="InterPro" id="IPR006062">
    <property type="entry name" value="His_biosynth"/>
</dbReference>
<dbReference type="SUPFAM" id="SSF51366">
    <property type="entry name" value="Ribulose-phoshate binding barrel"/>
    <property type="match status" value="1"/>
</dbReference>
<dbReference type="AlphaFoldDB" id="A0A543KPR4"/>
<comment type="similarity">
    <text evidence="1 5">Belongs to the HisA/HisF family.</text>
</comment>
<evidence type="ECO:0000256" key="3">
    <source>
        <dbReference type="ARBA" id="ARBA00023102"/>
    </source>
</evidence>
<accession>A0A543KPR4</accession>
<dbReference type="OrthoDB" id="9807749at2"/>
<protein>
    <submittedName>
        <fullName evidence="6">1-(5-phosphoribosyl)-5-[(5-phosphoribosylamino)methylideneamino] imidazole-4-carboxamide isomerase</fullName>
    </submittedName>
</protein>
<dbReference type="RefSeq" id="WP_141818599.1">
    <property type="nucleotide sequence ID" value="NZ_BAAAIL010000002.1"/>
</dbReference>
<dbReference type="GO" id="GO:0003949">
    <property type="term" value="F:1-(5-phosphoribosyl)-5-[(5-phosphoribosylamino)methylideneamino]imidazole-4-carboxamide isomerase activity"/>
    <property type="evidence" value="ECO:0007669"/>
    <property type="project" value="InterPro"/>
</dbReference>
<dbReference type="InterPro" id="IPR013785">
    <property type="entry name" value="Aldolase_TIM"/>
</dbReference>
<evidence type="ECO:0000256" key="2">
    <source>
        <dbReference type="ARBA" id="ARBA00022605"/>
    </source>
</evidence>
<dbReference type="InterPro" id="IPR044524">
    <property type="entry name" value="Isoase_HisA-like"/>
</dbReference>
<dbReference type="InterPro" id="IPR011060">
    <property type="entry name" value="RibuloseP-bd_barrel"/>
</dbReference>
<keyword evidence="3 5" id="KW-0368">Histidine biosynthesis</keyword>
<dbReference type="Proteomes" id="UP000315133">
    <property type="component" value="Unassembled WGS sequence"/>
</dbReference>
<evidence type="ECO:0000256" key="4">
    <source>
        <dbReference type="ARBA" id="ARBA00029440"/>
    </source>
</evidence>
<proteinExistence type="inferred from homology"/>
<reference evidence="6 7" key="1">
    <citation type="submission" date="2019-06" db="EMBL/GenBank/DDBJ databases">
        <title>Sequencing the genomes of 1000 actinobacteria strains.</title>
        <authorList>
            <person name="Klenk H.-P."/>
        </authorList>
    </citation>
    <scope>NUCLEOTIDE SEQUENCE [LARGE SCALE GENOMIC DNA]</scope>
    <source>
        <strain evidence="6 7">DSM 12362</strain>
    </source>
</reference>
<comment type="pathway">
    <text evidence="4">Amino-acid biosynthesis.</text>
</comment>
<comment type="caution">
    <text evidence="6">The sequence shown here is derived from an EMBL/GenBank/DDBJ whole genome shotgun (WGS) entry which is preliminary data.</text>
</comment>